<feature type="transmembrane region" description="Helical" evidence="2">
    <location>
        <begin position="177"/>
        <end position="198"/>
    </location>
</feature>
<feature type="transmembrane region" description="Helical" evidence="2">
    <location>
        <begin position="219"/>
        <end position="239"/>
    </location>
</feature>
<keyword evidence="2" id="KW-0472">Membrane</keyword>
<sequence length="283" mass="32413">MMTTTTTTTNIKKSSSQKNDDGSDVELYVKTNDGGVVVDVPLVDKHSAFDPDDDDDYDDDNDNNDDRKFKISIAVRQPQLDVFVTVVNVVCWTCFLIYVITFTPDGDECRDGGLTYSRSRLLVVVLLNWIAIVVKAIVMLNLICLSLRDYAATVTGRVRFERYDFDTVQQSKLTGMFMLRLIAWLFAICHLAAASVFLRMAEKSAAEQIETRKDPCASVYVIVVMLCFIVGLQSVQGVVACVKVCIRTCVGNRYDYERLKRRRLRQRQRRRLQQQRRRSTKYK</sequence>
<keyword evidence="2" id="KW-0812">Transmembrane</keyword>
<proteinExistence type="predicted"/>
<protein>
    <submittedName>
        <fullName evidence="3">Membrane protein</fullName>
    </submittedName>
</protein>
<feature type="transmembrane region" description="Helical" evidence="2">
    <location>
        <begin position="82"/>
        <end position="100"/>
    </location>
</feature>
<feature type="transmembrane region" description="Helical" evidence="2">
    <location>
        <begin position="121"/>
        <end position="143"/>
    </location>
</feature>
<accession>A0A977XTV9</accession>
<dbReference type="EMBL" id="MW732127">
    <property type="protein sequence ID" value="UXX19968.1"/>
    <property type="molecule type" value="Genomic_DNA"/>
</dbReference>
<evidence type="ECO:0000256" key="1">
    <source>
        <dbReference type="SAM" id="MobiDB-lite"/>
    </source>
</evidence>
<keyword evidence="2" id="KW-1133">Transmembrane helix</keyword>
<name>A0A977XTV9_9VIRU</name>
<feature type="region of interest" description="Disordered" evidence="1">
    <location>
        <begin position="1"/>
        <end position="27"/>
    </location>
</feature>
<evidence type="ECO:0000256" key="2">
    <source>
        <dbReference type="SAM" id="Phobius"/>
    </source>
</evidence>
<reference evidence="3" key="1">
    <citation type="journal article" date="2022" name="Acta Vet. Hung.">
        <title>Partial genetic characterisation of a novel alloherpesvirus detected by PCR in a farmed wels catfish (Silurus glanis).</title>
        <authorList>
            <person name="Tarjan Z.L."/>
            <person name="Doszpoly A."/>
            <person name="Eszterbauer E."/>
            <person name="Benko M."/>
        </authorList>
    </citation>
    <scope>NUCLEOTIDE SEQUENCE</scope>
    <source>
        <strain evidence="3">T48/2015</strain>
    </source>
</reference>
<organism evidence="3">
    <name type="scientific">Silurid herpesvirus 2</name>
    <dbReference type="NCBI Taxonomy" id="2978071"/>
    <lineage>
        <taxon>Viruses</taxon>
        <taxon>Duplodnaviria</taxon>
        <taxon>Heunggongvirae</taxon>
        <taxon>Peploviricota</taxon>
        <taxon>Herviviricetes</taxon>
        <taxon>Herpesvirales</taxon>
        <taxon>Alloherpesviridae</taxon>
    </lineage>
</organism>
<evidence type="ECO:0000313" key="3">
    <source>
        <dbReference type="EMBL" id="UXX19968.1"/>
    </source>
</evidence>